<gene>
    <name evidence="2" type="ORF">KC19_2G018900</name>
</gene>
<evidence type="ECO:0000313" key="2">
    <source>
        <dbReference type="EMBL" id="KAG0585531.1"/>
    </source>
</evidence>
<comment type="caution">
    <text evidence="2">The sequence shown here is derived from an EMBL/GenBank/DDBJ whole genome shotgun (WGS) entry which is preliminary data.</text>
</comment>
<feature type="region of interest" description="Disordered" evidence="1">
    <location>
        <begin position="30"/>
        <end position="105"/>
    </location>
</feature>
<sequence length="105" mass="11856">MLPMNIIAIETRSFTLQYFHNFMRATTSFTSIHPSNDSQPENSTSDGAVARFPQCRPESILKNSAISPPPPVSNAKLPRCHKRPHPRPDQPPKLQNKRPSRLTKP</sequence>
<keyword evidence="3" id="KW-1185">Reference proteome</keyword>
<dbReference type="EMBL" id="CM026422">
    <property type="protein sequence ID" value="KAG0585531.1"/>
    <property type="molecule type" value="Genomic_DNA"/>
</dbReference>
<feature type="compositionally biased region" description="Basic residues" evidence="1">
    <location>
        <begin position="95"/>
        <end position="105"/>
    </location>
</feature>
<name>A0A8T0IRW0_CERPU</name>
<accession>A0A8T0IRW0</accession>
<evidence type="ECO:0000313" key="3">
    <source>
        <dbReference type="Proteomes" id="UP000822688"/>
    </source>
</evidence>
<dbReference type="AlphaFoldDB" id="A0A8T0IRW0"/>
<dbReference type="Proteomes" id="UP000822688">
    <property type="component" value="Chromosome 2"/>
</dbReference>
<organism evidence="2 3">
    <name type="scientific">Ceratodon purpureus</name>
    <name type="common">Fire moss</name>
    <name type="synonym">Dicranum purpureum</name>
    <dbReference type="NCBI Taxonomy" id="3225"/>
    <lineage>
        <taxon>Eukaryota</taxon>
        <taxon>Viridiplantae</taxon>
        <taxon>Streptophyta</taxon>
        <taxon>Embryophyta</taxon>
        <taxon>Bryophyta</taxon>
        <taxon>Bryophytina</taxon>
        <taxon>Bryopsida</taxon>
        <taxon>Dicranidae</taxon>
        <taxon>Pseudoditrichales</taxon>
        <taxon>Ditrichaceae</taxon>
        <taxon>Ceratodon</taxon>
    </lineage>
</organism>
<protein>
    <submittedName>
        <fullName evidence="2">Uncharacterized protein</fullName>
    </submittedName>
</protein>
<proteinExistence type="predicted"/>
<reference evidence="2" key="1">
    <citation type="submission" date="2020-06" db="EMBL/GenBank/DDBJ databases">
        <title>WGS assembly of Ceratodon purpureus strain R40.</title>
        <authorList>
            <person name="Carey S.B."/>
            <person name="Jenkins J."/>
            <person name="Shu S."/>
            <person name="Lovell J.T."/>
            <person name="Sreedasyam A."/>
            <person name="Maumus F."/>
            <person name="Tiley G.P."/>
            <person name="Fernandez-Pozo N."/>
            <person name="Barry K."/>
            <person name="Chen C."/>
            <person name="Wang M."/>
            <person name="Lipzen A."/>
            <person name="Daum C."/>
            <person name="Saski C.A."/>
            <person name="Payton A.C."/>
            <person name="Mcbreen J.C."/>
            <person name="Conrad R.E."/>
            <person name="Kollar L.M."/>
            <person name="Olsson S."/>
            <person name="Huttunen S."/>
            <person name="Landis J.B."/>
            <person name="Wickett N.J."/>
            <person name="Johnson M.G."/>
            <person name="Rensing S.A."/>
            <person name="Grimwood J."/>
            <person name="Schmutz J."/>
            <person name="Mcdaniel S.F."/>
        </authorList>
    </citation>
    <scope>NUCLEOTIDE SEQUENCE</scope>
    <source>
        <strain evidence="2">R40</strain>
    </source>
</reference>
<evidence type="ECO:0000256" key="1">
    <source>
        <dbReference type="SAM" id="MobiDB-lite"/>
    </source>
</evidence>
<feature type="compositionally biased region" description="Polar residues" evidence="1">
    <location>
        <begin position="30"/>
        <end position="46"/>
    </location>
</feature>